<dbReference type="Gene3D" id="3.30.250.20">
    <property type="entry name" value="L1 transposable element, C-terminal domain"/>
    <property type="match status" value="1"/>
</dbReference>
<dbReference type="InterPro" id="IPR042566">
    <property type="entry name" value="L1_C"/>
</dbReference>
<protein>
    <submittedName>
        <fullName evidence="1">Uncharacterized protein</fullName>
    </submittedName>
</protein>
<organism evidence="1 2">
    <name type="scientific">Pleurodeles waltl</name>
    <name type="common">Iberian ribbed newt</name>
    <dbReference type="NCBI Taxonomy" id="8319"/>
    <lineage>
        <taxon>Eukaryota</taxon>
        <taxon>Metazoa</taxon>
        <taxon>Chordata</taxon>
        <taxon>Craniata</taxon>
        <taxon>Vertebrata</taxon>
        <taxon>Euteleostomi</taxon>
        <taxon>Amphibia</taxon>
        <taxon>Batrachia</taxon>
        <taxon>Caudata</taxon>
        <taxon>Salamandroidea</taxon>
        <taxon>Salamandridae</taxon>
        <taxon>Pleurodelinae</taxon>
        <taxon>Pleurodeles</taxon>
    </lineage>
</organism>
<accession>A0AAV7PU39</accession>
<dbReference type="EMBL" id="JANPWB010000011">
    <property type="protein sequence ID" value="KAJ1131550.1"/>
    <property type="molecule type" value="Genomic_DNA"/>
</dbReference>
<proteinExistence type="predicted"/>
<name>A0AAV7PU39_PLEWA</name>
<gene>
    <name evidence="1" type="ORF">NDU88_009885</name>
</gene>
<evidence type="ECO:0000313" key="2">
    <source>
        <dbReference type="Proteomes" id="UP001066276"/>
    </source>
</evidence>
<keyword evidence="2" id="KW-1185">Reference proteome</keyword>
<evidence type="ECO:0000313" key="1">
    <source>
        <dbReference type="EMBL" id="KAJ1131550.1"/>
    </source>
</evidence>
<dbReference type="Proteomes" id="UP001066276">
    <property type="component" value="Chromosome 7"/>
</dbReference>
<reference evidence="1" key="1">
    <citation type="journal article" date="2022" name="bioRxiv">
        <title>Sequencing and chromosome-scale assembly of the giantPleurodeles waltlgenome.</title>
        <authorList>
            <person name="Brown T."/>
            <person name="Elewa A."/>
            <person name="Iarovenko S."/>
            <person name="Subramanian E."/>
            <person name="Araus A.J."/>
            <person name="Petzold A."/>
            <person name="Susuki M."/>
            <person name="Suzuki K.-i.T."/>
            <person name="Hayashi T."/>
            <person name="Toyoda A."/>
            <person name="Oliveira C."/>
            <person name="Osipova E."/>
            <person name="Leigh N.D."/>
            <person name="Simon A."/>
            <person name="Yun M.H."/>
        </authorList>
    </citation>
    <scope>NUCLEOTIDE SEQUENCE</scope>
    <source>
        <strain evidence="1">20211129_DDA</strain>
        <tissue evidence="1">Liver</tissue>
    </source>
</reference>
<comment type="caution">
    <text evidence="1">The sequence shown here is derived from an EMBL/GenBank/DDBJ whole genome shotgun (WGS) entry which is preliminary data.</text>
</comment>
<dbReference type="AlphaFoldDB" id="A0AAV7PU39"/>
<sequence>MVSNATSGDAPFALQGQGFAAEGAFGLVKVNKTTVSIFLNYSMMVQWRISLSLAIKKELQEEGICYTLLFPACLKIIVEMNAWFFDDPQSDSLEKHKAGNESESWIRLPLPRQKQRRRPRDGCLTKSMHSCRALERVTALNAPFTPTKLECLVRMAQP</sequence>